<protein>
    <submittedName>
        <fullName evidence="2">Benzoquinone reductase</fullName>
    </submittedName>
</protein>
<sequence>MHAPAKLNYPIATPETFTKYDNFLFDIPTRYGNFPTQWKFTRRSGTLPADFGLKPPLLVNTAGVFVSSAGQGGGQESTVINSISTLAHHGIIYVPFGYSTAFAQLSTLNEVRDDCVVGPPWGSRTFAGGDGSRQPSKLELEVAENHGSSFTKIVSRLNRA</sequence>
<dbReference type="Proteomes" id="UP000054477">
    <property type="component" value="Unassembled WGS sequence"/>
</dbReference>
<accession>A0A0C9XC18</accession>
<dbReference type="GO" id="GO:0016020">
    <property type="term" value="C:membrane"/>
    <property type="evidence" value="ECO:0007669"/>
    <property type="project" value="TreeGrafter"/>
</dbReference>
<gene>
    <name evidence="2" type="ORF">K443DRAFT_680306</name>
</gene>
<dbReference type="OrthoDB" id="504689at2759"/>
<evidence type="ECO:0000313" key="2">
    <source>
        <dbReference type="EMBL" id="KIJ99018.1"/>
    </source>
</evidence>
<dbReference type="HOGENOM" id="CLU_051402_0_1_1"/>
<keyword evidence="3" id="KW-1185">Reference proteome</keyword>
<comment type="similarity">
    <text evidence="1">Belongs to the WrbA family.</text>
</comment>
<name>A0A0C9XC18_9AGAR</name>
<evidence type="ECO:0000256" key="1">
    <source>
        <dbReference type="ARBA" id="ARBA00006961"/>
    </source>
</evidence>
<dbReference type="STRING" id="1095629.A0A0C9XC18"/>
<dbReference type="EMBL" id="KN838656">
    <property type="protein sequence ID" value="KIJ99018.1"/>
    <property type="molecule type" value="Genomic_DNA"/>
</dbReference>
<dbReference type="PANTHER" id="PTHR30546:SF23">
    <property type="entry name" value="FLAVOPROTEIN-LIKE PROTEIN YCP4-RELATED"/>
    <property type="match status" value="1"/>
</dbReference>
<dbReference type="SUPFAM" id="SSF52218">
    <property type="entry name" value="Flavoproteins"/>
    <property type="match status" value="1"/>
</dbReference>
<dbReference type="InterPro" id="IPR029039">
    <property type="entry name" value="Flavoprotein-like_sf"/>
</dbReference>
<organism evidence="2 3">
    <name type="scientific">Laccaria amethystina LaAM-08-1</name>
    <dbReference type="NCBI Taxonomy" id="1095629"/>
    <lineage>
        <taxon>Eukaryota</taxon>
        <taxon>Fungi</taxon>
        <taxon>Dikarya</taxon>
        <taxon>Basidiomycota</taxon>
        <taxon>Agaricomycotina</taxon>
        <taxon>Agaricomycetes</taxon>
        <taxon>Agaricomycetidae</taxon>
        <taxon>Agaricales</taxon>
        <taxon>Agaricineae</taxon>
        <taxon>Hydnangiaceae</taxon>
        <taxon>Laccaria</taxon>
    </lineage>
</organism>
<dbReference type="GO" id="GO:0003955">
    <property type="term" value="F:NAD(P)H dehydrogenase (quinone) activity"/>
    <property type="evidence" value="ECO:0007669"/>
    <property type="project" value="TreeGrafter"/>
</dbReference>
<dbReference type="AlphaFoldDB" id="A0A0C9XC18"/>
<reference evidence="3" key="2">
    <citation type="submission" date="2015-01" db="EMBL/GenBank/DDBJ databases">
        <title>Evolutionary Origins and Diversification of the Mycorrhizal Mutualists.</title>
        <authorList>
            <consortium name="DOE Joint Genome Institute"/>
            <consortium name="Mycorrhizal Genomics Consortium"/>
            <person name="Kohler A."/>
            <person name="Kuo A."/>
            <person name="Nagy L.G."/>
            <person name="Floudas D."/>
            <person name="Copeland A."/>
            <person name="Barry K.W."/>
            <person name="Cichocki N."/>
            <person name="Veneault-Fourrey C."/>
            <person name="LaButti K."/>
            <person name="Lindquist E.A."/>
            <person name="Lipzen A."/>
            <person name="Lundell T."/>
            <person name="Morin E."/>
            <person name="Murat C."/>
            <person name="Riley R."/>
            <person name="Ohm R."/>
            <person name="Sun H."/>
            <person name="Tunlid A."/>
            <person name="Henrissat B."/>
            <person name="Grigoriev I.V."/>
            <person name="Hibbett D.S."/>
            <person name="Martin F."/>
        </authorList>
    </citation>
    <scope>NUCLEOTIDE SEQUENCE [LARGE SCALE GENOMIC DNA]</scope>
    <source>
        <strain evidence="3">LaAM-08-1</strain>
    </source>
</reference>
<dbReference type="Gene3D" id="3.40.50.360">
    <property type="match status" value="1"/>
</dbReference>
<proteinExistence type="inferred from homology"/>
<reference evidence="2 3" key="1">
    <citation type="submission" date="2014-04" db="EMBL/GenBank/DDBJ databases">
        <authorList>
            <consortium name="DOE Joint Genome Institute"/>
            <person name="Kuo A."/>
            <person name="Kohler A."/>
            <person name="Nagy L.G."/>
            <person name="Floudas D."/>
            <person name="Copeland A."/>
            <person name="Barry K.W."/>
            <person name="Cichocki N."/>
            <person name="Veneault-Fourrey C."/>
            <person name="LaButti K."/>
            <person name="Lindquist E.A."/>
            <person name="Lipzen A."/>
            <person name="Lundell T."/>
            <person name="Morin E."/>
            <person name="Murat C."/>
            <person name="Sun H."/>
            <person name="Tunlid A."/>
            <person name="Henrissat B."/>
            <person name="Grigoriev I.V."/>
            <person name="Hibbett D.S."/>
            <person name="Martin F."/>
            <person name="Nordberg H.P."/>
            <person name="Cantor M.N."/>
            <person name="Hua S.X."/>
        </authorList>
    </citation>
    <scope>NUCLEOTIDE SEQUENCE [LARGE SCALE GENOMIC DNA]</scope>
    <source>
        <strain evidence="2 3">LaAM-08-1</strain>
    </source>
</reference>
<evidence type="ECO:0000313" key="3">
    <source>
        <dbReference type="Proteomes" id="UP000054477"/>
    </source>
</evidence>
<dbReference type="PANTHER" id="PTHR30546">
    <property type="entry name" value="FLAVODOXIN-RELATED PROTEIN WRBA-RELATED"/>
    <property type="match status" value="1"/>
</dbReference>